<proteinExistence type="predicted"/>
<feature type="compositionally biased region" description="Polar residues" evidence="1">
    <location>
        <begin position="1"/>
        <end position="13"/>
    </location>
</feature>
<dbReference type="KEGG" id="pcw:110214513"/>
<dbReference type="Proteomes" id="UP000515140">
    <property type="component" value="Unplaced"/>
</dbReference>
<evidence type="ECO:0000256" key="1">
    <source>
        <dbReference type="SAM" id="MobiDB-lite"/>
    </source>
</evidence>
<dbReference type="GeneID" id="110214513"/>
<dbReference type="InParanoid" id="A0A6P5L2Y9"/>
<feature type="region of interest" description="Disordered" evidence="1">
    <location>
        <begin position="1"/>
        <end position="21"/>
    </location>
</feature>
<sequence length="213" mass="23885">MGKNQSRTPTSRPQFLPPTLGLPVSEAVSPPPFPPLKRFLACCDNSTVAVVSNTLPALSVLRLSSPGALRLSTNPLVGVSQEWLKVLPPSDIAPLKLERFFSERDEIYNGGISGTVTTHELKEFKGVEVFLLKTIWSRARFEVVHSSHQTLVIKYLLLLPGSVPDVPVYWGVPAAHIVYLIPDNDYLPFGIPYQRMREVEKIKRRKIKNIKYQ</sequence>
<reference evidence="3" key="1">
    <citation type="submission" date="2025-08" db="UniProtKB">
        <authorList>
            <consortium name="RefSeq"/>
        </authorList>
    </citation>
    <scope>IDENTIFICATION</scope>
    <source>
        <tissue evidence="3">Spleen</tissue>
    </source>
</reference>
<gene>
    <name evidence="3" type="primary">LOC110214513</name>
</gene>
<name>A0A6P5L2Y9_PHACI</name>
<protein>
    <submittedName>
        <fullName evidence="3">Uncharacterized protein LOC110214513</fullName>
    </submittedName>
</protein>
<keyword evidence="2" id="KW-1185">Reference proteome</keyword>
<evidence type="ECO:0000313" key="2">
    <source>
        <dbReference type="Proteomes" id="UP000515140"/>
    </source>
</evidence>
<evidence type="ECO:0000313" key="3">
    <source>
        <dbReference type="RefSeq" id="XP_020851129.1"/>
    </source>
</evidence>
<organism evidence="2 3">
    <name type="scientific">Phascolarctos cinereus</name>
    <name type="common">Koala</name>
    <dbReference type="NCBI Taxonomy" id="38626"/>
    <lineage>
        <taxon>Eukaryota</taxon>
        <taxon>Metazoa</taxon>
        <taxon>Chordata</taxon>
        <taxon>Craniata</taxon>
        <taxon>Vertebrata</taxon>
        <taxon>Euteleostomi</taxon>
        <taxon>Mammalia</taxon>
        <taxon>Metatheria</taxon>
        <taxon>Diprotodontia</taxon>
        <taxon>Phascolarctidae</taxon>
        <taxon>Phascolarctos</taxon>
    </lineage>
</organism>
<accession>A0A6P5L2Y9</accession>
<dbReference type="AlphaFoldDB" id="A0A6P5L2Y9"/>
<dbReference type="RefSeq" id="XP_020851129.1">
    <property type="nucleotide sequence ID" value="XM_020995470.1"/>
</dbReference>